<accession>A0A1I4F489</accession>
<dbReference type="EMBL" id="FOTF01000008">
    <property type="protein sequence ID" value="SFL12263.1"/>
    <property type="molecule type" value="Genomic_DNA"/>
</dbReference>
<feature type="domain" description="Hedgehog/Intein (Hint)" evidence="1">
    <location>
        <begin position="130"/>
        <end position="277"/>
    </location>
</feature>
<dbReference type="Pfam" id="PF13403">
    <property type="entry name" value="Hint_2"/>
    <property type="match status" value="1"/>
</dbReference>
<dbReference type="Proteomes" id="UP000199550">
    <property type="component" value="Unassembled WGS sequence"/>
</dbReference>
<dbReference type="InterPro" id="IPR028992">
    <property type="entry name" value="Hedgehog/Intein_dom"/>
</dbReference>
<evidence type="ECO:0000313" key="2">
    <source>
        <dbReference type="EMBL" id="SFL12263.1"/>
    </source>
</evidence>
<evidence type="ECO:0000313" key="3">
    <source>
        <dbReference type="Proteomes" id="UP000199550"/>
    </source>
</evidence>
<proteinExistence type="predicted"/>
<reference evidence="2 3" key="1">
    <citation type="submission" date="2016-10" db="EMBL/GenBank/DDBJ databases">
        <authorList>
            <person name="de Groot N.N."/>
        </authorList>
    </citation>
    <scope>NUCLEOTIDE SEQUENCE [LARGE SCALE GENOMIC DNA]</scope>
    <source>
        <strain evidence="2 3">DSM 16199</strain>
    </source>
</reference>
<organism evidence="2 3">
    <name type="scientific">Loktanella salsilacus</name>
    <dbReference type="NCBI Taxonomy" id="195913"/>
    <lineage>
        <taxon>Bacteria</taxon>
        <taxon>Pseudomonadati</taxon>
        <taxon>Pseudomonadota</taxon>
        <taxon>Alphaproteobacteria</taxon>
        <taxon>Rhodobacterales</taxon>
        <taxon>Roseobacteraceae</taxon>
        <taxon>Loktanella</taxon>
    </lineage>
</organism>
<sequence length="362" mass="39248">MGSISITVRAFNGSLADLQGGNLNQVGFNDIGPPIAATINTTDGTLNSGAPTTFTRDGSGQTDALTYIGSATIFRRGIGNIPLFSKGISAFEVDDQVYFYTPDGLPPLSAVTASVIISADTPLKLNGFVPGFAYGTRIVTRRGNVLVEDIRPGEVILDTSGHPHAVLWTGSTTINLTSLCDDQYQKLVPVRIRADVTREFAPFDDLIVPQQNRVQLRHPMTETLFKNAECFAPAVTLVGHMAEFAMDMETVTYHHLHCAKHITLLANGVEAENLFIGDAMRPARQDATGLGFAQSEAFASQPNDETARPTAHIIAGPHKGRRVPIRPTAYAGKGAYQRPVQRKWENSPYPYQERCLDPAKPT</sequence>
<dbReference type="InterPro" id="IPR036844">
    <property type="entry name" value="Hint_dom_sf"/>
</dbReference>
<dbReference type="RefSeq" id="WP_090188512.1">
    <property type="nucleotide sequence ID" value="NZ_FOTF01000008.1"/>
</dbReference>
<evidence type="ECO:0000259" key="1">
    <source>
        <dbReference type="Pfam" id="PF13403"/>
    </source>
</evidence>
<protein>
    <submittedName>
        <fullName evidence="2">Hint domain-containing protein</fullName>
    </submittedName>
</protein>
<gene>
    <name evidence="2" type="ORF">SAMN04488004_10875</name>
</gene>
<dbReference type="SUPFAM" id="SSF51294">
    <property type="entry name" value="Hedgehog/intein (Hint) domain"/>
    <property type="match status" value="1"/>
</dbReference>
<dbReference type="OrthoDB" id="6305173at2"/>
<dbReference type="AlphaFoldDB" id="A0A1I4F489"/>
<keyword evidence="3" id="KW-1185">Reference proteome</keyword>
<name>A0A1I4F489_9RHOB</name>
<dbReference type="STRING" id="195913.SAMN04488004_10875"/>